<organism evidence="1 2">
    <name type="scientific">Nyssa sinensis</name>
    <dbReference type="NCBI Taxonomy" id="561372"/>
    <lineage>
        <taxon>Eukaryota</taxon>
        <taxon>Viridiplantae</taxon>
        <taxon>Streptophyta</taxon>
        <taxon>Embryophyta</taxon>
        <taxon>Tracheophyta</taxon>
        <taxon>Spermatophyta</taxon>
        <taxon>Magnoliopsida</taxon>
        <taxon>eudicotyledons</taxon>
        <taxon>Gunneridae</taxon>
        <taxon>Pentapetalae</taxon>
        <taxon>asterids</taxon>
        <taxon>Cornales</taxon>
        <taxon>Nyssaceae</taxon>
        <taxon>Nyssa</taxon>
    </lineage>
</organism>
<dbReference type="PANTHER" id="PTHR11439">
    <property type="entry name" value="GAG-POL-RELATED RETROTRANSPOSON"/>
    <property type="match status" value="1"/>
</dbReference>
<accession>A0A5J5A340</accession>
<sequence>MYISRHVLFDETITPVSVVSSTKPHSPLTELTHAPLFFDAQAMPVSSSSLYAPPSSTMSPEGVAAIDASSSSNLGNNSIFVASIIKKLGDRFSLKDMGLLHFFLDVEVVLTRAGLFLSQHKYVRDLLTTINMSGAKNVSTPLSTSQSLRLLDGTSVDSTAFRRINGSLQYLSLTRQDISFAVNKLSQFMHKPTSTQWTATKRLLRYLK</sequence>
<proteinExistence type="predicted"/>
<evidence type="ECO:0000313" key="1">
    <source>
        <dbReference type="EMBL" id="KAA8525303.1"/>
    </source>
</evidence>
<dbReference type="Proteomes" id="UP000325577">
    <property type="component" value="Linkage Group LG3"/>
</dbReference>
<protein>
    <recommendedName>
        <fullName evidence="3">Reverse transcriptase Ty1/copia-type domain-containing protein</fullName>
    </recommendedName>
</protein>
<dbReference type="EMBL" id="CM018046">
    <property type="protein sequence ID" value="KAA8525303.1"/>
    <property type="molecule type" value="Genomic_DNA"/>
</dbReference>
<keyword evidence="2" id="KW-1185">Reference proteome</keyword>
<dbReference type="AlphaFoldDB" id="A0A5J5A340"/>
<evidence type="ECO:0008006" key="3">
    <source>
        <dbReference type="Google" id="ProtNLM"/>
    </source>
</evidence>
<evidence type="ECO:0000313" key="2">
    <source>
        <dbReference type="Proteomes" id="UP000325577"/>
    </source>
</evidence>
<dbReference type="OrthoDB" id="414945at2759"/>
<name>A0A5J5A340_9ASTE</name>
<dbReference type="PANTHER" id="PTHR11439:SF489">
    <property type="entry name" value="RNA-DIRECTED DNA POLYMERASE"/>
    <property type="match status" value="1"/>
</dbReference>
<reference evidence="1 2" key="1">
    <citation type="submission" date="2019-09" db="EMBL/GenBank/DDBJ databases">
        <title>A chromosome-level genome assembly of the Chinese tupelo Nyssa sinensis.</title>
        <authorList>
            <person name="Yang X."/>
            <person name="Kang M."/>
            <person name="Yang Y."/>
            <person name="Xiong H."/>
            <person name="Wang M."/>
            <person name="Zhang Z."/>
            <person name="Wang Z."/>
            <person name="Wu H."/>
            <person name="Ma T."/>
            <person name="Liu J."/>
            <person name="Xi Z."/>
        </authorList>
    </citation>
    <scope>NUCLEOTIDE SEQUENCE [LARGE SCALE GENOMIC DNA]</scope>
    <source>
        <strain evidence="1">J267</strain>
        <tissue evidence="1">Leaf</tissue>
    </source>
</reference>
<gene>
    <name evidence="1" type="ORF">F0562_007158</name>
</gene>